<feature type="transmembrane region" description="Helical" evidence="6">
    <location>
        <begin position="469"/>
        <end position="495"/>
    </location>
</feature>
<feature type="transmembrane region" description="Helical" evidence="6">
    <location>
        <begin position="147"/>
        <end position="170"/>
    </location>
</feature>
<dbReference type="InterPro" id="IPR036388">
    <property type="entry name" value="WH-like_DNA-bd_sf"/>
</dbReference>
<keyword evidence="2 6" id="KW-0812">Transmembrane</keyword>
<feature type="transmembrane region" description="Helical" evidence="6">
    <location>
        <begin position="85"/>
        <end position="107"/>
    </location>
</feature>
<dbReference type="InterPro" id="IPR036390">
    <property type="entry name" value="WH_DNA-bd_sf"/>
</dbReference>
<feature type="transmembrane region" description="Helical" evidence="6">
    <location>
        <begin position="206"/>
        <end position="230"/>
    </location>
</feature>
<dbReference type="CDD" id="cd04443">
    <property type="entry name" value="DEP_GPR155"/>
    <property type="match status" value="1"/>
</dbReference>
<dbReference type="PANTHER" id="PTHR22829:SF5">
    <property type="entry name" value="INTEGRAL MEMBRANE PROTEIN GPR155"/>
    <property type="match status" value="1"/>
</dbReference>
<feature type="compositionally biased region" description="Polar residues" evidence="5">
    <location>
        <begin position="619"/>
        <end position="628"/>
    </location>
</feature>
<evidence type="ECO:0000256" key="4">
    <source>
        <dbReference type="ARBA" id="ARBA00023136"/>
    </source>
</evidence>
<dbReference type="SMART" id="SM00049">
    <property type="entry name" value="DEP"/>
    <property type="match status" value="1"/>
</dbReference>
<dbReference type="InterPro" id="IPR000591">
    <property type="entry name" value="DEP_dom"/>
</dbReference>
<accession>A0ABQ8SMR6</accession>
<evidence type="ECO:0000256" key="6">
    <source>
        <dbReference type="SAM" id="Phobius"/>
    </source>
</evidence>
<feature type="transmembrane region" description="Helical" evidence="6">
    <location>
        <begin position="55"/>
        <end position="73"/>
    </location>
</feature>
<dbReference type="PANTHER" id="PTHR22829">
    <property type="entry name" value="DEP DOMAIN PROTEIN"/>
    <property type="match status" value="1"/>
</dbReference>
<evidence type="ECO:0000256" key="3">
    <source>
        <dbReference type="ARBA" id="ARBA00022989"/>
    </source>
</evidence>
<evidence type="ECO:0000313" key="8">
    <source>
        <dbReference type="EMBL" id="KAJ4435462.1"/>
    </source>
</evidence>
<proteinExistence type="predicted"/>
<feature type="transmembrane region" description="Helical" evidence="6">
    <location>
        <begin position="25"/>
        <end position="43"/>
    </location>
</feature>
<feature type="transmembrane region" description="Helical" evidence="6">
    <location>
        <begin position="311"/>
        <end position="330"/>
    </location>
</feature>
<gene>
    <name evidence="8" type="ORF">ANN_18078</name>
</gene>
<sequence>MENISSLFLATTTPKPPGDIAMDNLYPALLECFAIILCGYVAGRMSIISQADAKGLNTFVGSFSLPALIFLSLAELDLSSVNWMFVLSIFVAKAVVFISVMAVTLLVSRPINPGRAGLFAIFCTQSNDFAIGYPIVVALYQKTHPDYASYLYLMAPISLVILNPLGFILMEISKQSSNTLSRPGTSDSSSNLELSRRSNKLHVAAAVAKSIILNPIVLMTALGMVGNLVFNHRLPVALSGILKVLGSSFSATALFLLGLRMVGKVHTLQGAALVVPGILIAVKLLALPLVIREVVSLFHPGINASDTMDLSTYGFLYGVFPSAPGVFVFATQYSLDIDLIASSMVACTFISAPLMFISAKMITINKMKPSDYLQELDSFAFDISIASILACIWILVIFVCGKKYKRIPHKVTFCLVISQVCEHYLFKSKIQVMFTDCMKLSFFQLIGCVGIVLWSSLDRSNALTMYLQFSVYAVGVYSSRLWTAFLAITLLFLQCRSLCFVLKLQPFFIVLGWGGPLVLVTVLILSIEPFSMTIEKRNPNFQYGEVQAAIAVFILVLCFIVTIGCLVLHQRYQRRYARYLLLVQDVSTREIASDVETDDASPKEVHTTSIVNGCGPPQAGSSTPIRRPTTQQQVVDIEEIVSDRGRSFRSLNEEVGASNPGDICPARFGCPSAQRDQCHSVVKRYHIQEALEEEQDSEEDRQTLRHMVLLILLACSMFVGIALSIWTLVMEEMSGIYVELAFLDASLNFGQALMVFAVFGLDPKCVMQPLVKWWRYLLYGAAEVKLPSWDELGFETKHVCDQFATHHLEKCRHDISTSRRWRLKYYRETFLGSKLVDWLMEVGLARDRIQATQYAYHLLEGRVIRHVENLHHFHDRAMLYTFMAPEEAH</sequence>
<keyword evidence="3 6" id="KW-1133">Transmembrane helix</keyword>
<name>A0ABQ8SMR6_PERAM</name>
<dbReference type="PROSITE" id="PS50186">
    <property type="entry name" value="DEP"/>
    <property type="match status" value="1"/>
</dbReference>
<dbReference type="Gene3D" id="1.10.10.10">
    <property type="entry name" value="Winged helix-like DNA-binding domain superfamily/Winged helix DNA-binding domain"/>
    <property type="match status" value="1"/>
</dbReference>
<dbReference type="InterPro" id="IPR037368">
    <property type="entry name" value="GPR155_DEP"/>
</dbReference>
<feature type="region of interest" description="Disordered" evidence="5">
    <location>
        <begin position="594"/>
        <end position="628"/>
    </location>
</feature>
<feature type="domain" description="DEP" evidence="7">
    <location>
        <begin position="809"/>
        <end position="884"/>
    </location>
</feature>
<protein>
    <recommendedName>
        <fullName evidence="7">DEP domain-containing protein</fullName>
    </recommendedName>
</protein>
<reference evidence="8 9" key="1">
    <citation type="journal article" date="2022" name="Allergy">
        <title>Genome assembly and annotation of Periplaneta americana reveal a comprehensive cockroach allergen profile.</title>
        <authorList>
            <person name="Wang L."/>
            <person name="Xiong Q."/>
            <person name="Saelim N."/>
            <person name="Wang L."/>
            <person name="Nong W."/>
            <person name="Wan A.T."/>
            <person name="Shi M."/>
            <person name="Liu X."/>
            <person name="Cao Q."/>
            <person name="Hui J.H.L."/>
            <person name="Sookrung N."/>
            <person name="Leung T.F."/>
            <person name="Tungtrongchitr A."/>
            <person name="Tsui S.K.W."/>
        </authorList>
    </citation>
    <scope>NUCLEOTIDE SEQUENCE [LARGE SCALE GENOMIC DNA]</scope>
    <source>
        <strain evidence="8">PWHHKU_190912</strain>
    </source>
</reference>
<comment type="subcellular location">
    <subcellularLocation>
        <location evidence="1">Membrane</location>
        <topology evidence="1">Multi-pass membrane protein</topology>
    </subcellularLocation>
</comment>
<comment type="caution">
    <text evidence="8">The sequence shown here is derived from an EMBL/GenBank/DDBJ whole genome shotgun (WGS) entry which is preliminary data.</text>
</comment>
<feature type="transmembrane region" description="Helical" evidence="6">
    <location>
        <begin position="741"/>
        <end position="761"/>
    </location>
</feature>
<evidence type="ECO:0000256" key="5">
    <source>
        <dbReference type="SAM" id="MobiDB-lite"/>
    </source>
</evidence>
<evidence type="ECO:0000256" key="2">
    <source>
        <dbReference type="ARBA" id="ARBA00022692"/>
    </source>
</evidence>
<dbReference type="Pfam" id="PF03547">
    <property type="entry name" value="Mem_trans"/>
    <property type="match status" value="1"/>
</dbReference>
<keyword evidence="9" id="KW-1185">Reference proteome</keyword>
<dbReference type="Proteomes" id="UP001148838">
    <property type="component" value="Unassembled WGS sequence"/>
</dbReference>
<evidence type="ECO:0000256" key="1">
    <source>
        <dbReference type="ARBA" id="ARBA00004141"/>
    </source>
</evidence>
<dbReference type="Pfam" id="PF00610">
    <property type="entry name" value="DEP"/>
    <property type="match status" value="1"/>
</dbReference>
<feature type="transmembrane region" description="Helical" evidence="6">
    <location>
        <begin position="379"/>
        <end position="400"/>
    </location>
</feature>
<evidence type="ECO:0000313" key="9">
    <source>
        <dbReference type="Proteomes" id="UP001148838"/>
    </source>
</evidence>
<dbReference type="EMBL" id="JAJSOF020000023">
    <property type="protein sequence ID" value="KAJ4435462.1"/>
    <property type="molecule type" value="Genomic_DNA"/>
</dbReference>
<feature type="transmembrane region" description="Helical" evidence="6">
    <location>
        <begin position="547"/>
        <end position="568"/>
    </location>
</feature>
<dbReference type="InterPro" id="IPR004776">
    <property type="entry name" value="Mem_transp_PIN-like"/>
</dbReference>
<feature type="transmembrane region" description="Helical" evidence="6">
    <location>
        <begin position="119"/>
        <end position="141"/>
    </location>
</feature>
<feature type="transmembrane region" description="Helical" evidence="6">
    <location>
        <begin position="507"/>
        <end position="527"/>
    </location>
</feature>
<organism evidence="8 9">
    <name type="scientific">Periplaneta americana</name>
    <name type="common">American cockroach</name>
    <name type="synonym">Blatta americana</name>
    <dbReference type="NCBI Taxonomy" id="6978"/>
    <lineage>
        <taxon>Eukaryota</taxon>
        <taxon>Metazoa</taxon>
        <taxon>Ecdysozoa</taxon>
        <taxon>Arthropoda</taxon>
        <taxon>Hexapoda</taxon>
        <taxon>Insecta</taxon>
        <taxon>Pterygota</taxon>
        <taxon>Neoptera</taxon>
        <taxon>Polyneoptera</taxon>
        <taxon>Dictyoptera</taxon>
        <taxon>Blattodea</taxon>
        <taxon>Blattoidea</taxon>
        <taxon>Blattidae</taxon>
        <taxon>Blattinae</taxon>
        <taxon>Periplaneta</taxon>
    </lineage>
</organism>
<feature type="transmembrane region" description="Helical" evidence="6">
    <location>
        <begin position="707"/>
        <end position="729"/>
    </location>
</feature>
<keyword evidence="4 6" id="KW-0472">Membrane</keyword>
<feature type="transmembrane region" description="Helical" evidence="6">
    <location>
        <begin position="271"/>
        <end position="291"/>
    </location>
</feature>
<evidence type="ECO:0000259" key="7">
    <source>
        <dbReference type="PROSITE" id="PS50186"/>
    </source>
</evidence>
<dbReference type="SUPFAM" id="SSF46785">
    <property type="entry name" value="Winged helix' DNA-binding domain"/>
    <property type="match status" value="1"/>
</dbReference>
<feature type="transmembrane region" description="Helical" evidence="6">
    <location>
        <begin position="337"/>
        <end position="359"/>
    </location>
</feature>
<dbReference type="InterPro" id="IPR051832">
    <property type="entry name" value="mTOR-Rac_regulators"/>
</dbReference>
<feature type="transmembrane region" description="Helical" evidence="6">
    <location>
        <begin position="437"/>
        <end position="457"/>
    </location>
</feature>
<feature type="transmembrane region" description="Helical" evidence="6">
    <location>
        <begin position="236"/>
        <end position="259"/>
    </location>
</feature>